<dbReference type="GO" id="GO:0005737">
    <property type="term" value="C:cytoplasm"/>
    <property type="evidence" value="ECO:0007669"/>
    <property type="project" value="TreeGrafter"/>
</dbReference>
<feature type="repeat" description="WD" evidence="3">
    <location>
        <begin position="51"/>
        <end position="83"/>
    </location>
</feature>
<evidence type="ECO:0000256" key="3">
    <source>
        <dbReference type="PROSITE-ProRule" id="PRU00221"/>
    </source>
</evidence>
<dbReference type="Pfam" id="PF00400">
    <property type="entry name" value="WD40"/>
    <property type="match status" value="3"/>
</dbReference>
<dbReference type="PROSITE" id="PS50082">
    <property type="entry name" value="WD_REPEATS_2"/>
    <property type="match status" value="1"/>
</dbReference>
<dbReference type="GO" id="GO:0080008">
    <property type="term" value="C:Cul4-RING E3 ubiquitin ligase complex"/>
    <property type="evidence" value="ECO:0007669"/>
    <property type="project" value="TreeGrafter"/>
</dbReference>
<evidence type="ECO:0000313" key="5">
    <source>
        <dbReference type="Proteomes" id="UP001431783"/>
    </source>
</evidence>
<comment type="caution">
    <text evidence="4">The sequence shown here is derived from an EMBL/GenBank/DDBJ whole genome shotgun (WGS) entry which is preliminary data.</text>
</comment>
<dbReference type="GO" id="GO:0045717">
    <property type="term" value="P:negative regulation of fatty acid biosynthetic process"/>
    <property type="evidence" value="ECO:0007669"/>
    <property type="project" value="TreeGrafter"/>
</dbReference>
<evidence type="ECO:0000313" key="4">
    <source>
        <dbReference type="EMBL" id="KAK9874970.1"/>
    </source>
</evidence>
<keyword evidence="1 3" id="KW-0853">WD repeat</keyword>
<reference evidence="4 5" key="1">
    <citation type="submission" date="2023-03" db="EMBL/GenBank/DDBJ databases">
        <title>Genome insight into feeding habits of ladybird beetles.</title>
        <authorList>
            <person name="Li H.-S."/>
            <person name="Huang Y.-H."/>
            <person name="Pang H."/>
        </authorList>
    </citation>
    <scope>NUCLEOTIDE SEQUENCE [LARGE SCALE GENOMIC DNA]</scope>
    <source>
        <strain evidence="4">SYSU_2023b</strain>
        <tissue evidence="4">Whole body</tissue>
    </source>
</reference>
<dbReference type="SUPFAM" id="SSF50978">
    <property type="entry name" value="WD40 repeat-like"/>
    <property type="match status" value="1"/>
</dbReference>
<dbReference type="PANTHER" id="PTHR15574:SF40">
    <property type="entry name" value="WD AND TETRATRICOPEPTIDE REPEATS PROTEIN 1"/>
    <property type="match status" value="1"/>
</dbReference>
<evidence type="ECO:0000256" key="2">
    <source>
        <dbReference type="ARBA" id="ARBA00022737"/>
    </source>
</evidence>
<keyword evidence="2" id="KW-0677">Repeat</keyword>
<protein>
    <recommendedName>
        <fullName evidence="6">WD and tetratricopeptide repeats protein 1</fullName>
    </recommendedName>
</protein>
<dbReference type="Proteomes" id="UP001431783">
    <property type="component" value="Unassembled WGS sequence"/>
</dbReference>
<dbReference type="SMART" id="SM00320">
    <property type="entry name" value="WD40"/>
    <property type="match status" value="6"/>
</dbReference>
<organism evidence="4 5">
    <name type="scientific">Henosepilachna vigintioctopunctata</name>
    <dbReference type="NCBI Taxonomy" id="420089"/>
    <lineage>
        <taxon>Eukaryota</taxon>
        <taxon>Metazoa</taxon>
        <taxon>Ecdysozoa</taxon>
        <taxon>Arthropoda</taxon>
        <taxon>Hexapoda</taxon>
        <taxon>Insecta</taxon>
        <taxon>Pterygota</taxon>
        <taxon>Neoptera</taxon>
        <taxon>Endopterygota</taxon>
        <taxon>Coleoptera</taxon>
        <taxon>Polyphaga</taxon>
        <taxon>Cucujiformia</taxon>
        <taxon>Coccinelloidea</taxon>
        <taxon>Coccinellidae</taxon>
        <taxon>Epilachninae</taxon>
        <taxon>Epilachnini</taxon>
        <taxon>Henosepilachna</taxon>
    </lineage>
</organism>
<name>A0AAW1U482_9CUCU</name>
<dbReference type="Gene3D" id="2.130.10.10">
    <property type="entry name" value="YVTN repeat-like/Quinoprotein amine dehydrogenase"/>
    <property type="match status" value="2"/>
</dbReference>
<dbReference type="PANTHER" id="PTHR15574">
    <property type="entry name" value="WD REPEAT DOMAIN-CONTAINING FAMILY"/>
    <property type="match status" value="1"/>
</dbReference>
<gene>
    <name evidence="4" type="ORF">WA026_005786</name>
</gene>
<dbReference type="AlphaFoldDB" id="A0AAW1U482"/>
<accession>A0AAW1U482</accession>
<proteinExistence type="predicted"/>
<dbReference type="InterPro" id="IPR045151">
    <property type="entry name" value="DCAF8"/>
</dbReference>
<dbReference type="PROSITE" id="PS50294">
    <property type="entry name" value="WD_REPEATS_REGION"/>
    <property type="match status" value="1"/>
</dbReference>
<dbReference type="InterPro" id="IPR001680">
    <property type="entry name" value="WD40_rpt"/>
</dbReference>
<sequence length="611" mass="69275">MERKIKKWKNDQDILKLLRYREVFPEFANLVKDQCHFTDYLIKRLGLEYELKGHQGCVNCLQWSADGKHLASGSDDTNVIYWDPFRHKNLAVIPTPHIGNIFSVKFLDTNDSIIATAAGDCKVIVQNVSEAVSKGAPLLQCSCHIGRVKRLATCPDQSMLFWSAGEDGLVLQYDMRERHECRTRSKVFVDLSYSTEIKCIQVNPTNPNYIAVGANDCFVRLYDRRKVKVSSVSLRNSCALDSLKRSTVVLPDVNCVQYYSPAHLAKESFNLLSFKLAATYIAFNSAGNEMLVNMGGEQIYLFDVNSSKHINEIMIPQNLTTLRKANLYQPCCKSMDNLKNYTDSTKYSSPLCLCDYMKRANKLLERKWMGDTYAAARDFSFIIQHCPEEARAYIGLIKCLIVLKWTKEASDWLSSLIKKFPETKTMQEVVELMKSVKDLIVGNNVVGDVEKIDSRERLLRQNSLDYKERFLGHCNTTTDIKEVNFLGQEGNYLCAGSDEGVIFIWDKYSGEIVTALWGDVSIVNCIQPHPSACFIASSGIDPVVKLWSPSSEDNQENSRIVQNLSTVIEDNQHRMSVDPFESMLANMGYRFSQEFTDGQIAMDAIPTCRTS</sequence>
<dbReference type="InterPro" id="IPR015943">
    <property type="entry name" value="WD40/YVTN_repeat-like_dom_sf"/>
</dbReference>
<keyword evidence="5" id="KW-1185">Reference proteome</keyword>
<dbReference type="InterPro" id="IPR036322">
    <property type="entry name" value="WD40_repeat_dom_sf"/>
</dbReference>
<dbReference type="EMBL" id="JARQZJ010000032">
    <property type="protein sequence ID" value="KAK9874970.1"/>
    <property type="molecule type" value="Genomic_DNA"/>
</dbReference>
<evidence type="ECO:0000256" key="1">
    <source>
        <dbReference type="ARBA" id="ARBA00022574"/>
    </source>
</evidence>
<evidence type="ECO:0008006" key="6">
    <source>
        <dbReference type="Google" id="ProtNLM"/>
    </source>
</evidence>